<name>A0A4Q7IJS5_9GAMM</name>
<feature type="non-terminal residue" evidence="1">
    <location>
        <position position="105"/>
    </location>
</feature>
<dbReference type="NCBIfam" id="NF033510">
    <property type="entry name" value="Ca_tandemer"/>
    <property type="match status" value="1"/>
</dbReference>
<dbReference type="InterPro" id="IPR013783">
    <property type="entry name" value="Ig-like_fold"/>
</dbReference>
<dbReference type="Proteomes" id="UP000291338">
    <property type="component" value="Unassembled WGS sequence"/>
</dbReference>
<protein>
    <recommendedName>
        <fullName evidence="3">Bacterial Ig-like domain-containing protein</fullName>
    </recommendedName>
</protein>
<proteinExistence type="predicted"/>
<comment type="caution">
    <text evidence="1">The sequence shown here is derived from an EMBL/GenBank/DDBJ whole genome shotgun (WGS) entry which is preliminary data.</text>
</comment>
<sequence>TADNVLNAAEAGGTVAVTGQVGGDFNTGDTVTLTINGNTYTGTVNATGNYSIDVPGSDLAADPDVTVDASVTTTDGAGNSASATDTQVYSVDTTLPVPTITVDDI</sequence>
<evidence type="ECO:0000313" key="2">
    <source>
        <dbReference type="Proteomes" id="UP000291338"/>
    </source>
</evidence>
<accession>A0A4Q7IJS5</accession>
<dbReference type="Gene3D" id="2.60.40.10">
    <property type="entry name" value="Immunoglobulins"/>
    <property type="match status" value="1"/>
</dbReference>
<reference evidence="1 2" key="1">
    <citation type="submission" date="2018-01" db="EMBL/GenBank/DDBJ databases">
        <title>Co-occurrence of chitin degradation, pigmentation and bioactivity in marine Pseudoalteromonas.</title>
        <authorList>
            <person name="Paulsen S."/>
            <person name="Gram L."/>
            <person name="Machado H."/>
        </authorList>
    </citation>
    <scope>NUCLEOTIDE SEQUENCE [LARGE SCALE GENOMIC DNA]</scope>
    <source>
        <strain evidence="1 2">S3898</strain>
    </source>
</reference>
<feature type="non-terminal residue" evidence="1">
    <location>
        <position position="1"/>
    </location>
</feature>
<organism evidence="1 2">
    <name type="scientific">Pseudoalteromonas phenolica</name>
    <dbReference type="NCBI Taxonomy" id="161398"/>
    <lineage>
        <taxon>Bacteria</taxon>
        <taxon>Pseudomonadati</taxon>
        <taxon>Pseudomonadota</taxon>
        <taxon>Gammaproteobacteria</taxon>
        <taxon>Alteromonadales</taxon>
        <taxon>Pseudoalteromonadaceae</taxon>
        <taxon>Pseudoalteromonas</taxon>
    </lineage>
</organism>
<dbReference type="AlphaFoldDB" id="A0A4Q7IJS5"/>
<gene>
    <name evidence="1" type="ORF">C1E23_21095</name>
</gene>
<dbReference type="EMBL" id="PPSX01000185">
    <property type="protein sequence ID" value="RZQ51157.1"/>
    <property type="molecule type" value="Genomic_DNA"/>
</dbReference>
<dbReference type="InterPro" id="IPR049826">
    <property type="entry name" value="Ig-like_ice"/>
</dbReference>
<dbReference type="RefSeq" id="WP_130257396.1">
    <property type="nucleotide sequence ID" value="NZ_PPSX01000185.1"/>
</dbReference>
<dbReference type="NCBIfam" id="NF012196">
    <property type="entry name" value="Ig_like_ice"/>
    <property type="match status" value="1"/>
</dbReference>
<evidence type="ECO:0000313" key="1">
    <source>
        <dbReference type="EMBL" id="RZQ51157.1"/>
    </source>
</evidence>
<evidence type="ECO:0008006" key="3">
    <source>
        <dbReference type="Google" id="ProtNLM"/>
    </source>
</evidence>